<feature type="binding site" evidence="3">
    <location>
        <position position="234"/>
    </location>
    <ligand>
        <name>Na(+)</name>
        <dbReference type="ChEBI" id="CHEBI:29101"/>
    </ligand>
</feature>
<dbReference type="GO" id="GO:0046872">
    <property type="term" value="F:metal ion binding"/>
    <property type="evidence" value="ECO:0007669"/>
    <property type="project" value="UniProtKB-KW"/>
</dbReference>
<keyword evidence="5" id="KW-1185">Reference proteome</keyword>
<keyword evidence="1" id="KW-0732">Signal</keyword>
<proteinExistence type="predicted"/>
<keyword evidence="3" id="KW-0479">Metal-binding</keyword>
<organism evidence="4 5">
    <name type="scientific">Litorimonas cladophorae</name>
    <dbReference type="NCBI Taxonomy" id="1220491"/>
    <lineage>
        <taxon>Bacteria</taxon>
        <taxon>Pseudomonadati</taxon>
        <taxon>Pseudomonadota</taxon>
        <taxon>Alphaproteobacteria</taxon>
        <taxon>Maricaulales</taxon>
        <taxon>Robiginitomaculaceae</taxon>
    </lineage>
</organism>
<dbReference type="Gene3D" id="3.40.190.170">
    <property type="entry name" value="Bacterial extracellular solute-binding protein, family 7"/>
    <property type="match status" value="1"/>
</dbReference>
<dbReference type="PROSITE" id="PS51318">
    <property type="entry name" value="TAT"/>
    <property type="match status" value="1"/>
</dbReference>
<feature type="binding site" evidence="2">
    <location>
        <position position="196"/>
    </location>
    <ligand>
        <name>substrate</name>
    </ligand>
</feature>
<reference evidence="4 5" key="1">
    <citation type="journal article" date="2014" name="Int. J. Syst. Evol. Microbiol.">
        <title>Complete genome sequence of Corynebacterium casei LMG S-19264T (=DSM 44701T), isolated from a smear-ripened cheese.</title>
        <authorList>
            <consortium name="US DOE Joint Genome Institute (JGI-PGF)"/>
            <person name="Walter F."/>
            <person name="Albersmeier A."/>
            <person name="Kalinowski J."/>
            <person name="Ruckert C."/>
        </authorList>
    </citation>
    <scope>NUCLEOTIDE SEQUENCE [LARGE SCALE GENOMIC DNA]</scope>
    <source>
        <strain evidence="4 5">KCTC 23968</strain>
    </source>
</reference>
<dbReference type="Gene3D" id="3.40.190.10">
    <property type="entry name" value="Periplasmic binding protein-like II"/>
    <property type="match status" value="1"/>
</dbReference>
<protein>
    <submittedName>
        <fullName evidence="4">C4-dicarboxylate ABC transporter</fullName>
    </submittedName>
</protein>
<name>A0A918KDQ4_9PROT</name>
<dbReference type="Pfam" id="PF03480">
    <property type="entry name" value="DctP"/>
    <property type="match status" value="1"/>
</dbReference>
<feature type="binding site" evidence="2">
    <location>
        <position position="175"/>
    </location>
    <ligand>
        <name>substrate</name>
    </ligand>
</feature>
<evidence type="ECO:0000256" key="3">
    <source>
        <dbReference type="PIRSR" id="PIRSR039026-2"/>
    </source>
</evidence>
<dbReference type="PANTHER" id="PTHR33376">
    <property type="match status" value="1"/>
</dbReference>
<accession>A0A918KDQ4</accession>
<evidence type="ECO:0000256" key="2">
    <source>
        <dbReference type="PIRSR" id="PIRSR039026-1"/>
    </source>
</evidence>
<dbReference type="InterPro" id="IPR026289">
    <property type="entry name" value="SBP_TakP-like"/>
</dbReference>
<dbReference type="GO" id="GO:0031317">
    <property type="term" value="C:tripartite ATP-independent periplasmic transporter complex"/>
    <property type="evidence" value="ECO:0007669"/>
    <property type="project" value="InterPro"/>
</dbReference>
<dbReference type="InterPro" id="IPR006311">
    <property type="entry name" value="TAT_signal"/>
</dbReference>
<evidence type="ECO:0000313" key="4">
    <source>
        <dbReference type="EMBL" id="GGX59681.1"/>
    </source>
</evidence>
<feature type="binding site" evidence="3">
    <location>
        <position position="259"/>
    </location>
    <ligand>
        <name>substrate</name>
    </ligand>
</feature>
<dbReference type="PANTHER" id="PTHR33376:SF5">
    <property type="entry name" value="EXTRACYTOPLASMIC SOLUTE RECEPTOR PROTEIN"/>
    <property type="match status" value="1"/>
</dbReference>
<feature type="binding site" evidence="3">
    <location>
        <position position="233"/>
    </location>
    <ligand>
        <name>substrate</name>
    </ligand>
</feature>
<dbReference type="InterPro" id="IPR018389">
    <property type="entry name" value="DctP_fam"/>
</dbReference>
<comment type="caution">
    <text evidence="4">The sequence shown here is derived from an EMBL/GenBank/DDBJ whole genome shotgun (WGS) entry which is preliminary data.</text>
</comment>
<evidence type="ECO:0000256" key="1">
    <source>
        <dbReference type="ARBA" id="ARBA00022729"/>
    </source>
</evidence>
<dbReference type="Proteomes" id="UP000600865">
    <property type="component" value="Unassembled WGS sequence"/>
</dbReference>
<evidence type="ECO:0000313" key="5">
    <source>
        <dbReference type="Proteomes" id="UP000600865"/>
    </source>
</evidence>
<dbReference type="EMBL" id="BMYV01000001">
    <property type="protein sequence ID" value="GGX59681.1"/>
    <property type="molecule type" value="Genomic_DNA"/>
</dbReference>
<gene>
    <name evidence="4" type="ORF">GCM10011309_06830</name>
</gene>
<sequence>MSIKRRDIVAGAAALATGAGVVGALRPKGTGGNAPNRSDTLSAPNLSQNRKQFRMATSWPKDFPGLGQMPNRFAEAMKLMSDGRIEVKVYAAGELVGATECFDATSTGAAHMYHAAEYYWQGKSHGFSFFTAIPMGMTAAEIMGWVDFGGGQKLWDELSAKFNIKAFQAGNTGHQTGGWFRKKMETLDDFKGLRMRMPGLGGEIIRELGGTAVTLPGGEIYQALQSGSIDATEWVGPWNDLALGFYREAPYYYAPGFHEPGASLSLGVNLDVWNGLSLSDQNMIRFSCKAANDQSIGEYTYKNAQALEELKTRYGIEPQFFTTEILKRVGEISDSVVDDFGSSDELTRRIADSYFKTRNQMRYWTEMSDGRFIAAREAALGK</sequence>
<dbReference type="RefSeq" id="WP_233349783.1">
    <property type="nucleotide sequence ID" value="NZ_BMYV01000001.1"/>
</dbReference>
<dbReference type="GO" id="GO:0055085">
    <property type="term" value="P:transmembrane transport"/>
    <property type="evidence" value="ECO:0007669"/>
    <property type="project" value="InterPro"/>
</dbReference>
<dbReference type="CDD" id="cd13604">
    <property type="entry name" value="PBP2_TRAP_ketoacid_lactate_like"/>
    <property type="match status" value="1"/>
</dbReference>
<dbReference type="NCBIfam" id="NF037995">
    <property type="entry name" value="TRAP_S1"/>
    <property type="match status" value="1"/>
</dbReference>
<dbReference type="InterPro" id="IPR038404">
    <property type="entry name" value="TRAP_DctP_sf"/>
</dbReference>
<dbReference type="PIRSF" id="PIRSF039026">
    <property type="entry name" value="SiaP"/>
    <property type="match status" value="1"/>
</dbReference>
<dbReference type="AlphaFoldDB" id="A0A918KDQ4"/>